<dbReference type="Proteomes" id="UP000257109">
    <property type="component" value="Unassembled WGS sequence"/>
</dbReference>
<evidence type="ECO:0000313" key="1">
    <source>
        <dbReference type="EMBL" id="RDX76147.1"/>
    </source>
</evidence>
<accession>A0A371FCX6</accession>
<dbReference type="EMBL" id="QJKJ01009610">
    <property type="protein sequence ID" value="RDX76147.1"/>
    <property type="molecule type" value="Genomic_DNA"/>
</dbReference>
<organism evidence="1 2">
    <name type="scientific">Mucuna pruriens</name>
    <name type="common">Velvet bean</name>
    <name type="synonym">Dolichos pruriens</name>
    <dbReference type="NCBI Taxonomy" id="157652"/>
    <lineage>
        <taxon>Eukaryota</taxon>
        <taxon>Viridiplantae</taxon>
        <taxon>Streptophyta</taxon>
        <taxon>Embryophyta</taxon>
        <taxon>Tracheophyta</taxon>
        <taxon>Spermatophyta</taxon>
        <taxon>Magnoliopsida</taxon>
        <taxon>eudicotyledons</taxon>
        <taxon>Gunneridae</taxon>
        <taxon>Pentapetalae</taxon>
        <taxon>rosids</taxon>
        <taxon>fabids</taxon>
        <taxon>Fabales</taxon>
        <taxon>Fabaceae</taxon>
        <taxon>Papilionoideae</taxon>
        <taxon>50 kb inversion clade</taxon>
        <taxon>NPAAA clade</taxon>
        <taxon>indigoferoid/millettioid clade</taxon>
        <taxon>Phaseoleae</taxon>
        <taxon>Mucuna</taxon>
    </lineage>
</organism>
<reference evidence="1" key="1">
    <citation type="submission" date="2018-05" db="EMBL/GenBank/DDBJ databases">
        <title>Draft genome of Mucuna pruriens seed.</title>
        <authorList>
            <person name="Nnadi N.E."/>
            <person name="Vos R."/>
            <person name="Hasami M.H."/>
            <person name="Devisetty U.K."/>
            <person name="Aguiy J.C."/>
        </authorList>
    </citation>
    <scope>NUCLEOTIDE SEQUENCE [LARGE SCALE GENOMIC DNA]</scope>
    <source>
        <strain evidence="1">JCA_2017</strain>
    </source>
</reference>
<dbReference type="AlphaFoldDB" id="A0A371FCX6"/>
<proteinExistence type="predicted"/>
<protein>
    <submittedName>
        <fullName evidence="1">Uncharacterized protein</fullName>
    </submittedName>
</protein>
<keyword evidence="2" id="KW-1185">Reference proteome</keyword>
<sequence length="68" mass="7970">TKSSSYLTSESWWWTLLMELRTPTFTSRLSKPRCTLARQSLCRSSLLIMPKGWRWSTSLTSNRQMVKA</sequence>
<name>A0A371FCX6_MUCPR</name>
<feature type="non-terminal residue" evidence="1">
    <location>
        <position position="1"/>
    </location>
</feature>
<evidence type="ECO:0000313" key="2">
    <source>
        <dbReference type="Proteomes" id="UP000257109"/>
    </source>
</evidence>
<gene>
    <name evidence="1" type="ORF">CR513_43900</name>
</gene>
<comment type="caution">
    <text evidence="1">The sequence shown here is derived from an EMBL/GenBank/DDBJ whole genome shotgun (WGS) entry which is preliminary data.</text>
</comment>